<dbReference type="GO" id="GO:0046872">
    <property type="term" value="F:metal ion binding"/>
    <property type="evidence" value="ECO:0007669"/>
    <property type="project" value="InterPro"/>
</dbReference>
<gene>
    <name evidence="4" type="ORF">C7373_107201</name>
    <name evidence="3" type="ORF">IB211_03060c</name>
</gene>
<accession>A0A0S2W7Z6</accession>
<dbReference type="InterPro" id="IPR003251">
    <property type="entry name" value="Rr_diiron-bd_dom"/>
</dbReference>
<dbReference type="InterPro" id="IPR012347">
    <property type="entry name" value="Ferritin-like"/>
</dbReference>
<dbReference type="KEGG" id="ibu:IB211_03060c"/>
<reference evidence="5" key="2">
    <citation type="submission" date="2015-04" db="EMBL/GenBank/DDBJ databases">
        <title>A butyrogenic pathway from the amino acid lysine in a human gut commensal.</title>
        <authorList>
            <person name="de Vos W.M."/>
            <person name="Bui N.T.P."/>
            <person name="Plugge C.M."/>
            <person name="Ritari J."/>
        </authorList>
    </citation>
    <scope>NUCLEOTIDE SEQUENCE [LARGE SCALE GENOMIC DNA]</scope>
    <source>
        <strain evidence="5">AF211</strain>
    </source>
</reference>
<organism evidence="3 5">
    <name type="scientific">Intestinimonas butyriciproducens</name>
    <dbReference type="NCBI Taxonomy" id="1297617"/>
    <lineage>
        <taxon>Bacteria</taxon>
        <taxon>Bacillati</taxon>
        <taxon>Bacillota</taxon>
        <taxon>Clostridia</taxon>
        <taxon>Eubacteriales</taxon>
        <taxon>Intestinimonas</taxon>
    </lineage>
</organism>
<dbReference type="Gene3D" id="1.20.1260.10">
    <property type="match status" value="1"/>
</dbReference>
<evidence type="ECO:0000313" key="6">
    <source>
        <dbReference type="Proteomes" id="UP000245778"/>
    </source>
</evidence>
<protein>
    <submittedName>
        <fullName evidence="4">Rubrerythrin</fullName>
    </submittedName>
</protein>
<dbReference type="STRING" id="1297617.IB211_03060c"/>
<dbReference type="Proteomes" id="UP000064844">
    <property type="component" value="Chromosome"/>
</dbReference>
<dbReference type="eggNOG" id="COG1633">
    <property type="taxonomic scope" value="Bacteria"/>
</dbReference>
<evidence type="ECO:0000313" key="3">
    <source>
        <dbReference type="EMBL" id="ALP95451.1"/>
    </source>
</evidence>
<name>A0A0S2W7Z6_9FIRM</name>
<dbReference type="RefSeq" id="WP_058118505.1">
    <property type="nucleotide sequence ID" value="NZ_CALICV010000045.1"/>
</dbReference>
<dbReference type="SUPFAM" id="SSF47240">
    <property type="entry name" value="Ferritin-like"/>
    <property type="match status" value="1"/>
</dbReference>
<evidence type="ECO:0000313" key="4">
    <source>
        <dbReference type="EMBL" id="PVY48451.1"/>
    </source>
</evidence>
<dbReference type="EMBL" id="QEKK01000007">
    <property type="protein sequence ID" value="PVY48451.1"/>
    <property type="molecule type" value="Genomic_DNA"/>
</dbReference>
<feature type="compositionally biased region" description="Pro residues" evidence="1">
    <location>
        <begin position="64"/>
        <end position="83"/>
    </location>
</feature>
<dbReference type="Pfam" id="PF02915">
    <property type="entry name" value="Rubrerythrin"/>
    <property type="match status" value="1"/>
</dbReference>
<feature type="region of interest" description="Disordered" evidence="1">
    <location>
        <begin position="63"/>
        <end position="86"/>
    </location>
</feature>
<dbReference type="OrthoDB" id="1851240at2"/>
<dbReference type="AlphaFoldDB" id="A0A0S2W7Z6"/>
<dbReference type="CDD" id="cd00657">
    <property type="entry name" value="Ferritin_like"/>
    <property type="match status" value="1"/>
</dbReference>
<evidence type="ECO:0000313" key="5">
    <source>
        <dbReference type="Proteomes" id="UP000064844"/>
    </source>
</evidence>
<feature type="domain" description="Rubrerythrin diiron-binding" evidence="2">
    <location>
        <begin position="111"/>
        <end position="154"/>
    </location>
</feature>
<proteinExistence type="predicted"/>
<reference evidence="4 6" key="3">
    <citation type="submission" date="2018-04" db="EMBL/GenBank/DDBJ databases">
        <title>Genomic Encyclopedia of Type Strains, Phase IV (KMG-IV): sequencing the most valuable type-strain genomes for metagenomic binning, comparative biology and taxonomic classification.</title>
        <authorList>
            <person name="Goeker M."/>
        </authorList>
    </citation>
    <scope>NUCLEOTIDE SEQUENCE [LARGE SCALE GENOMIC DNA]</scope>
    <source>
        <strain evidence="4 6">DSM 26588</strain>
    </source>
</reference>
<evidence type="ECO:0000259" key="2">
    <source>
        <dbReference type="Pfam" id="PF02915"/>
    </source>
</evidence>
<dbReference type="InterPro" id="IPR009078">
    <property type="entry name" value="Ferritin-like_SF"/>
</dbReference>
<keyword evidence="5" id="KW-1185">Reference proteome</keyword>
<dbReference type="GO" id="GO:0016491">
    <property type="term" value="F:oxidoreductase activity"/>
    <property type="evidence" value="ECO:0007669"/>
    <property type="project" value="InterPro"/>
</dbReference>
<sequence length="231" mass="25496">MEQNQMPQPGPGLCGSDREIFERVWGRVTRSGGAESPIEPVPAAEWPHAPQYIQGYMPQVTAPEPAPVPAMPAPVQPEPSPAPEPRRAEAADIRCLGPSSAVHGAELQAFIEDELGDHRTYTALSRRTAGQASRTFASMAADEKRHAKRLSAAYFLISGVRYWPADRAPVRLEGTYLSTLRSRFLGEQKGEAEYRAAAGRTEDPCLRELYLELAEDENAHGWMLRGMLEKM</sequence>
<reference evidence="3 5" key="1">
    <citation type="journal article" date="2015" name="Nat. Commun.">
        <title>Production of butyrate from lysine and the Amadori product fructoselysine by a human gut commensal.</title>
        <authorList>
            <person name="Bui T.P."/>
            <person name="Ritari J."/>
            <person name="Boeren S."/>
            <person name="de Waard P."/>
            <person name="Plugge C.M."/>
            <person name="de Vos W.M."/>
        </authorList>
    </citation>
    <scope>NUCLEOTIDE SEQUENCE [LARGE SCALE GENOMIC DNA]</scope>
    <source>
        <strain evidence="3 5">AF211</strain>
    </source>
</reference>
<dbReference type="Proteomes" id="UP000245778">
    <property type="component" value="Unassembled WGS sequence"/>
</dbReference>
<evidence type="ECO:0000256" key="1">
    <source>
        <dbReference type="SAM" id="MobiDB-lite"/>
    </source>
</evidence>
<dbReference type="EMBL" id="CP011307">
    <property type="protein sequence ID" value="ALP95451.1"/>
    <property type="molecule type" value="Genomic_DNA"/>
</dbReference>
<dbReference type="GeneID" id="93230434"/>